<organism evidence="5 6">
    <name type="scientific">Deferribacter desulfuricans (strain DSM 14783 / JCM 11476 / NBRC 101012 / SSM1)</name>
    <dbReference type="NCBI Taxonomy" id="639282"/>
    <lineage>
        <taxon>Bacteria</taxon>
        <taxon>Pseudomonadati</taxon>
        <taxon>Deferribacterota</taxon>
        <taxon>Deferribacteres</taxon>
        <taxon>Deferribacterales</taxon>
        <taxon>Deferribacteraceae</taxon>
        <taxon>Deferribacter</taxon>
    </lineage>
</organism>
<keyword evidence="5" id="KW-0614">Plasmid</keyword>
<keyword evidence="3" id="KW-0175">Coiled coil</keyword>
<dbReference type="InterPro" id="IPR043128">
    <property type="entry name" value="Rev_trsase/Diguanyl_cyclase"/>
</dbReference>
<sequence length="420" mass="49143">MLQKTNIDQKTNLDKLYTDITTEIIKILLEIRKNNQSMTPVLIKSYLKKSSVINNIINTGTNTEIQTPIGLNEYKNKLNVLFNKVLDYLPKNQINQFKDRIEEIQSAEDFNDLFLDIISYFITYLIKIINIFEKTWDILKDIINHMDNVNEQFIQIIDNSKQIFMEEIKNIDKIDNYIDSMKQDTLIESDLKSLKKKLLEKIILIKTELKNNKNKQKEQVSKLTLNKTQIQVNIDKYVQSIEQLQKELEQIKRESEIDTLTNVFNRNTFDKYIVKAIDRFKKHNESVSVIMLDIDDFKKINDNYGHLVGDSVLRNFAAILKNSVRNSDLIFRYGGEEFIIVLPETKISQALSISERILKELNKTSFKLKKDSLKVTASMGVTESKMEDNVETLLKRVDNYLYKSKATGKNKITSDFNYNM</sequence>
<name>D3PEZ5_DEFDS</name>
<dbReference type="PANTHER" id="PTHR45138">
    <property type="entry name" value="REGULATORY COMPONENTS OF SENSORY TRANSDUCTION SYSTEM"/>
    <property type="match status" value="1"/>
</dbReference>
<dbReference type="AlphaFoldDB" id="D3PEZ5"/>
<dbReference type="FunFam" id="3.30.70.270:FF:000001">
    <property type="entry name" value="Diguanylate cyclase domain protein"/>
    <property type="match status" value="1"/>
</dbReference>
<dbReference type="SMART" id="SM00267">
    <property type="entry name" value="GGDEF"/>
    <property type="match status" value="1"/>
</dbReference>
<evidence type="ECO:0000256" key="1">
    <source>
        <dbReference type="ARBA" id="ARBA00012528"/>
    </source>
</evidence>
<evidence type="ECO:0000259" key="4">
    <source>
        <dbReference type="PROSITE" id="PS50887"/>
    </source>
</evidence>
<dbReference type="Gene3D" id="3.30.70.270">
    <property type="match status" value="1"/>
</dbReference>
<dbReference type="eggNOG" id="COG3706">
    <property type="taxonomic scope" value="Bacteria"/>
</dbReference>
<evidence type="ECO:0000313" key="6">
    <source>
        <dbReference type="Proteomes" id="UP000001520"/>
    </source>
</evidence>
<comment type="catalytic activity">
    <reaction evidence="2">
        <text>2 GTP = 3',3'-c-di-GMP + 2 diphosphate</text>
        <dbReference type="Rhea" id="RHEA:24898"/>
        <dbReference type="ChEBI" id="CHEBI:33019"/>
        <dbReference type="ChEBI" id="CHEBI:37565"/>
        <dbReference type="ChEBI" id="CHEBI:58805"/>
        <dbReference type="EC" id="2.7.7.65"/>
    </reaction>
</comment>
<dbReference type="SUPFAM" id="SSF55073">
    <property type="entry name" value="Nucleotide cyclase"/>
    <property type="match status" value="1"/>
</dbReference>
<proteinExistence type="predicted"/>
<dbReference type="Pfam" id="PF00990">
    <property type="entry name" value="GGDEF"/>
    <property type="match status" value="1"/>
</dbReference>
<dbReference type="Proteomes" id="UP000001520">
    <property type="component" value="Plasmid megaplasmid pDF308"/>
</dbReference>
<geneLocation type="plasmid" evidence="5 6">
    <name>megaplasmid pDF308</name>
</geneLocation>
<dbReference type="CDD" id="cd01949">
    <property type="entry name" value="GGDEF"/>
    <property type="match status" value="1"/>
</dbReference>
<dbReference type="GO" id="GO:0052621">
    <property type="term" value="F:diguanylate cyclase activity"/>
    <property type="evidence" value="ECO:0007669"/>
    <property type="project" value="UniProtKB-EC"/>
</dbReference>
<dbReference type="NCBIfam" id="TIGR00254">
    <property type="entry name" value="GGDEF"/>
    <property type="match status" value="1"/>
</dbReference>
<reference evidence="5 6" key="1">
    <citation type="journal article" date="2010" name="DNA Res.">
        <title>Bacterial lifestyle in a deep-sea hydrothermal vent chimney revealed by the genome sequence of the thermophilic bacterium Deferribacter desulfuricans SSM1.</title>
        <authorList>
            <person name="Takaki Y."/>
            <person name="Shimamura S."/>
            <person name="Nakagawa S."/>
            <person name="Fukuhara Y."/>
            <person name="Horikawa H."/>
            <person name="Ankai A."/>
            <person name="Harada T."/>
            <person name="Hosoyama A."/>
            <person name="Oguchi A."/>
            <person name="Fukui S."/>
            <person name="Fujita N."/>
            <person name="Takami H."/>
            <person name="Takai K."/>
        </authorList>
    </citation>
    <scope>NUCLEOTIDE SEQUENCE [LARGE SCALE GENOMIC DNA]</scope>
    <source>
        <strain evidence="6">DSM 14783 / JCM 11476 / NBRC 101012 / SSM1</strain>
        <plasmid evidence="6">Plasmid megaplasmid pDF308</plasmid>
    </source>
</reference>
<dbReference type="RefSeq" id="WP_013009005.1">
    <property type="nucleotide sequence ID" value="NC_013940.1"/>
</dbReference>
<dbReference type="InterPro" id="IPR029787">
    <property type="entry name" value="Nucleotide_cyclase"/>
</dbReference>
<dbReference type="KEGG" id="ddf:DEFDS_P167"/>
<protein>
    <recommendedName>
        <fullName evidence="1">diguanylate cyclase</fullName>
        <ecNumber evidence="1">2.7.7.65</ecNumber>
    </recommendedName>
</protein>
<keyword evidence="6" id="KW-1185">Reference proteome</keyword>
<evidence type="ECO:0000256" key="2">
    <source>
        <dbReference type="ARBA" id="ARBA00034247"/>
    </source>
</evidence>
<dbReference type="InterPro" id="IPR050469">
    <property type="entry name" value="Diguanylate_Cyclase"/>
</dbReference>
<dbReference type="EMBL" id="AP011530">
    <property type="protein sequence ID" value="BAI81787.1"/>
    <property type="molecule type" value="Genomic_DNA"/>
</dbReference>
<dbReference type="HOGENOM" id="CLU_000445_11_4_0"/>
<evidence type="ECO:0000313" key="5">
    <source>
        <dbReference type="EMBL" id="BAI81787.1"/>
    </source>
</evidence>
<dbReference type="InterPro" id="IPR000160">
    <property type="entry name" value="GGDEF_dom"/>
</dbReference>
<feature type="coiled-coil region" evidence="3">
    <location>
        <begin position="199"/>
        <end position="261"/>
    </location>
</feature>
<gene>
    <name evidence="5" type="ordered locus">DEFDS_P167</name>
</gene>
<dbReference type="EC" id="2.7.7.65" evidence="1"/>
<evidence type="ECO:0000256" key="3">
    <source>
        <dbReference type="SAM" id="Coils"/>
    </source>
</evidence>
<dbReference type="PROSITE" id="PS50887">
    <property type="entry name" value="GGDEF"/>
    <property type="match status" value="1"/>
</dbReference>
<feature type="domain" description="GGDEF" evidence="4">
    <location>
        <begin position="285"/>
        <end position="417"/>
    </location>
</feature>
<dbReference type="PANTHER" id="PTHR45138:SF9">
    <property type="entry name" value="DIGUANYLATE CYCLASE DGCM-RELATED"/>
    <property type="match status" value="1"/>
</dbReference>
<accession>D3PEZ5</accession>